<gene>
    <name evidence="1" type="ORF">EVAR_74739_1</name>
</gene>
<protein>
    <submittedName>
        <fullName evidence="1">Uncharacterized protein</fullName>
    </submittedName>
</protein>
<proteinExistence type="predicted"/>
<evidence type="ECO:0000313" key="1">
    <source>
        <dbReference type="EMBL" id="GBP03942.1"/>
    </source>
</evidence>
<accession>A0A4C1SPA1</accession>
<reference evidence="1 2" key="1">
    <citation type="journal article" date="2019" name="Commun. Biol.">
        <title>The bagworm genome reveals a unique fibroin gene that provides high tensile strength.</title>
        <authorList>
            <person name="Kono N."/>
            <person name="Nakamura H."/>
            <person name="Ohtoshi R."/>
            <person name="Tomita M."/>
            <person name="Numata K."/>
            <person name="Arakawa K."/>
        </authorList>
    </citation>
    <scope>NUCLEOTIDE SEQUENCE [LARGE SCALE GENOMIC DNA]</scope>
</reference>
<dbReference type="Proteomes" id="UP000299102">
    <property type="component" value="Unassembled WGS sequence"/>
</dbReference>
<comment type="caution">
    <text evidence="1">The sequence shown here is derived from an EMBL/GenBank/DDBJ whole genome shotgun (WGS) entry which is preliminary data.</text>
</comment>
<dbReference type="EMBL" id="BGZK01000012">
    <property type="protein sequence ID" value="GBP03942.1"/>
    <property type="molecule type" value="Genomic_DNA"/>
</dbReference>
<evidence type="ECO:0000313" key="2">
    <source>
        <dbReference type="Proteomes" id="UP000299102"/>
    </source>
</evidence>
<dbReference type="AlphaFoldDB" id="A0A4C1SPA1"/>
<keyword evidence="2" id="KW-1185">Reference proteome</keyword>
<sequence>MTRRPPPAPAALMCRSFTASTLLFVGGRWFCSRSSIRCDARRPMSRLAARPHYTRTPSPVYVPNTPDRRFMCAVNVSWTISTTAARPPPIHL</sequence>
<name>A0A4C1SPA1_EUMVA</name>
<organism evidence="1 2">
    <name type="scientific">Eumeta variegata</name>
    <name type="common">Bagworm moth</name>
    <name type="synonym">Eumeta japonica</name>
    <dbReference type="NCBI Taxonomy" id="151549"/>
    <lineage>
        <taxon>Eukaryota</taxon>
        <taxon>Metazoa</taxon>
        <taxon>Ecdysozoa</taxon>
        <taxon>Arthropoda</taxon>
        <taxon>Hexapoda</taxon>
        <taxon>Insecta</taxon>
        <taxon>Pterygota</taxon>
        <taxon>Neoptera</taxon>
        <taxon>Endopterygota</taxon>
        <taxon>Lepidoptera</taxon>
        <taxon>Glossata</taxon>
        <taxon>Ditrysia</taxon>
        <taxon>Tineoidea</taxon>
        <taxon>Psychidae</taxon>
        <taxon>Oiketicinae</taxon>
        <taxon>Eumeta</taxon>
    </lineage>
</organism>